<evidence type="ECO:0000256" key="1">
    <source>
        <dbReference type="SAM" id="MobiDB-lite"/>
    </source>
</evidence>
<feature type="compositionally biased region" description="Basic and acidic residues" evidence="1">
    <location>
        <begin position="104"/>
        <end position="119"/>
    </location>
</feature>
<organism evidence="2">
    <name type="scientific">Metopaulias depressus WSSV-like virus</name>
    <dbReference type="NCBI Taxonomy" id="1675544"/>
    <lineage>
        <taxon>Viruses</taxon>
        <taxon>Viruses incertae sedis</taxon>
        <taxon>Naldaviricetes</taxon>
        <taxon>Nimaviridae</taxon>
        <taxon>Whispovirus</taxon>
    </lineage>
</organism>
<sequence>MTSSTISLRTSDFSPHPFPPKEEEITIASPSPTWVSVEENEEELETARFSDSNEEEEEEEEEEEDFKSVTELGRRLTSSERTLNNNLSDDSEDGDDLFSDDEENVSRRSECCDHDDKKEPTTNCCNLKGICNTLGGIGNTLAKGFCRVVNTIVSCIKEKLSSRQMFILAGATIAAIFKTKNVAVDEDGDDEGGDVDLNSSTSANNISEDIINAVVDVAIDSITSTDKN</sequence>
<feature type="compositionally biased region" description="Basic and acidic residues" evidence="1">
    <location>
        <begin position="66"/>
        <end position="78"/>
    </location>
</feature>
<protein>
    <submittedName>
        <fullName evidence="2">Wsv295-like protein</fullName>
    </submittedName>
</protein>
<evidence type="ECO:0000313" key="2">
    <source>
        <dbReference type="EMBL" id="AKS10636.1"/>
    </source>
</evidence>
<accession>A0A0K0VLU5</accession>
<name>A0A0K0VLU5_9VIRU</name>
<feature type="region of interest" description="Disordered" evidence="1">
    <location>
        <begin position="1"/>
        <end position="119"/>
    </location>
</feature>
<reference evidence="2" key="1">
    <citation type="journal article" date="2015" name="BMC Evol. Biol.">
        <title>Characterization of fossilized relatives of the White Spot Syndrome Virus in genomes of decapod crustaceans.</title>
        <authorList>
            <person name="Rozenberg A."/>
            <person name="Brand P."/>
            <person name="Rivera N."/>
            <person name="Leese F."/>
            <person name="Schubart C.D."/>
        </authorList>
    </citation>
    <scope>NUCLEOTIDE SEQUENCE</scope>
    <source>
        <strain evidence="2">747*9</strain>
    </source>
</reference>
<feature type="compositionally biased region" description="Acidic residues" evidence="1">
    <location>
        <begin position="52"/>
        <end position="65"/>
    </location>
</feature>
<proteinExistence type="predicted"/>
<feature type="compositionally biased region" description="Acidic residues" evidence="1">
    <location>
        <begin position="89"/>
        <end position="103"/>
    </location>
</feature>
<dbReference type="EMBL" id="KR820242">
    <property type="protein sequence ID" value="AKS10636.1"/>
    <property type="molecule type" value="Genomic_DNA"/>
</dbReference>
<feature type="compositionally biased region" description="Polar residues" evidence="1">
    <location>
        <begin position="1"/>
        <end position="13"/>
    </location>
</feature>